<reference evidence="1 2" key="1">
    <citation type="submission" date="2019-06" db="EMBL/GenBank/DDBJ databases">
        <title>Whole genome shotgun sequence of Pseudonocardia hydrocarbonoxydans NBRC 14498.</title>
        <authorList>
            <person name="Hosoyama A."/>
            <person name="Uohara A."/>
            <person name="Ohji S."/>
            <person name="Ichikawa N."/>
        </authorList>
    </citation>
    <scope>NUCLEOTIDE SEQUENCE [LARGE SCALE GENOMIC DNA]</scope>
    <source>
        <strain evidence="1 2">NBRC 14498</strain>
    </source>
</reference>
<organism evidence="1 2">
    <name type="scientific">Pseudonocardia hydrocarbonoxydans</name>
    <dbReference type="NCBI Taxonomy" id="76726"/>
    <lineage>
        <taxon>Bacteria</taxon>
        <taxon>Bacillati</taxon>
        <taxon>Actinomycetota</taxon>
        <taxon>Actinomycetes</taxon>
        <taxon>Pseudonocardiales</taxon>
        <taxon>Pseudonocardiaceae</taxon>
        <taxon>Pseudonocardia</taxon>
    </lineage>
</organism>
<accession>A0A4Y3WYV6</accession>
<dbReference type="InterPro" id="IPR029063">
    <property type="entry name" value="SAM-dependent_MTases_sf"/>
</dbReference>
<sequence>MGDDGTLTGEQKADFSDVYGRRDPRGYFRTLIPLGYQVPQRARPVVESVLEEHPGTVLDVCCSYGINAALLRHDVDLDELGAHAVAATRAELTPEQVIAEDTAWFAARRRPSPPRVLGLDVSGPAIDYAVATGLMAAGWAEDLEAGDPSGSLVDGLAEVSLVLCTGGVGYVGPATFDRILTHAPNAWVLAFVLRVFPYDDVARALAGHGLVTEKLPGTHPQRRFADTAEAEAAVHDVRLLGLDPAGREADGWFHAEAYLSRPR</sequence>
<gene>
    <name evidence="1" type="ORF">PHY01_49190</name>
</gene>
<comment type="caution">
    <text evidence="1">The sequence shown here is derived from an EMBL/GenBank/DDBJ whole genome shotgun (WGS) entry which is preliminary data.</text>
</comment>
<dbReference type="OrthoDB" id="7055571at2"/>
<proteinExistence type="predicted"/>
<name>A0A4Y3WYV6_9PSEU</name>
<keyword evidence="2" id="KW-1185">Reference proteome</keyword>
<protein>
    <submittedName>
        <fullName evidence="1">Methyltransferase type 12</fullName>
    </submittedName>
</protein>
<dbReference type="GO" id="GO:0008168">
    <property type="term" value="F:methyltransferase activity"/>
    <property type="evidence" value="ECO:0007669"/>
    <property type="project" value="UniProtKB-KW"/>
</dbReference>
<dbReference type="Proteomes" id="UP000320338">
    <property type="component" value="Unassembled WGS sequence"/>
</dbReference>
<evidence type="ECO:0000313" key="1">
    <source>
        <dbReference type="EMBL" id="GEC22636.1"/>
    </source>
</evidence>
<dbReference type="EMBL" id="BJNG01000051">
    <property type="protein sequence ID" value="GEC22636.1"/>
    <property type="molecule type" value="Genomic_DNA"/>
</dbReference>
<dbReference type="SUPFAM" id="SSF53335">
    <property type="entry name" value="S-adenosyl-L-methionine-dependent methyltransferases"/>
    <property type="match status" value="1"/>
</dbReference>
<dbReference type="RefSeq" id="WP_141282303.1">
    <property type="nucleotide sequence ID" value="NZ_BAAARZ010000057.1"/>
</dbReference>
<dbReference type="GO" id="GO:0032259">
    <property type="term" value="P:methylation"/>
    <property type="evidence" value="ECO:0007669"/>
    <property type="project" value="UniProtKB-KW"/>
</dbReference>
<keyword evidence="1" id="KW-0489">Methyltransferase</keyword>
<evidence type="ECO:0000313" key="2">
    <source>
        <dbReference type="Proteomes" id="UP000320338"/>
    </source>
</evidence>
<keyword evidence="1" id="KW-0808">Transferase</keyword>
<dbReference type="AlphaFoldDB" id="A0A4Y3WYV6"/>